<reference evidence="1 2" key="1">
    <citation type="journal article" date="2012" name="Science">
        <title>The Paleozoic origin of enzymatic lignin decomposition reconstructed from 31 fungal genomes.</title>
        <authorList>
            <person name="Floudas D."/>
            <person name="Binder M."/>
            <person name="Riley R."/>
            <person name="Barry K."/>
            <person name="Blanchette R.A."/>
            <person name="Henrissat B."/>
            <person name="Martinez A.T."/>
            <person name="Otillar R."/>
            <person name="Spatafora J.W."/>
            <person name="Yadav J.S."/>
            <person name="Aerts A."/>
            <person name="Benoit I."/>
            <person name="Boyd A."/>
            <person name="Carlson A."/>
            <person name="Copeland A."/>
            <person name="Coutinho P.M."/>
            <person name="de Vries R.P."/>
            <person name="Ferreira P."/>
            <person name="Findley K."/>
            <person name="Foster B."/>
            <person name="Gaskell J."/>
            <person name="Glotzer D."/>
            <person name="Gorecki P."/>
            <person name="Heitman J."/>
            <person name="Hesse C."/>
            <person name="Hori C."/>
            <person name="Igarashi K."/>
            <person name="Jurgens J.A."/>
            <person name="Kallen N."/>
            <person name="Kersten P."/>
            <person name="Kohler A."/>
            <person name="Kuees U."/>
            <person name="Kumar T.K.A."/>
            <person name="Kuo A."/>
            <person name="LaButti K."/>
            <person name="Larrondo L.F."/>
            <person name="Lindquist E."/>
            <person name="Ling A."/>
            <person name="Lombard V."/>
            <person name="Lucas S."/>
            <person name="Lundell T."/>
            <person name="Martin R."/>
            <person name="McLaughlin D.J."/>
            <person name="Morgenstern I."/>
            <person name="Morin E."/>
            <person name="Murat C."/>
            <person name="Nagy L.G."/>
            <person name="Nolan M."/>
            <person name="Ohm R.A."/>
            <person name="Patyshakuliyeva A."/>
            <person name="Rokas A."/>
            <person name="Ruiz-Duenas F.J."/>
            <person name="Sabat G."/>
            <person name="Salamov A."/>
            <person name="Samejima M."/>
            <person name="Schmutz J."/>
            <person name="Slot J.C."/>
            <person name="St John F."/>
            <person name="Stenlid J."/>
            <person name="Sun H."/>
            <person name="Sun S."/>
            <person name="Syed K."/>
            <person name="Tsang A."/>
            <person name="Wiebenga A."/>
            <person name="Young D."/>
            <person name="Pisabarro A."/>
            <person name="Eastwood D.C."/>
            <person name="Martin F."/>
            <person name="Cullen D."/>
            <person name="Grigoriev I.V."/>
            <person name="Hibbett D.S."/>
        </authorList>
    </citation>
    <scope>NUCLEOTIDE SEQUENCE [LARGE SCALE GENOMIC DNA]</scope>
    <source>
        <strain evidence="1 2">MD-104</strain>
    </source>
</reference>
<organism evidence="1 2">
    <name type="scientific">Wolfiporia cocos (strain MD-104)</name>
    <name type="common">Brown rot fungus</name>
    <dbReference type="NCBI Taxonomy" id="742152"/>
    <lineage>
        <taxon>Eukaryota</taxon>
        <taxon>Fungi</taxon>
        <taxon>Dikarya</taxon>
        <taxon>Basidiomycota</taxon>
        <taxon>Agaricomycotina</taxon>
        <taxon>Agaricomycetes</taxon>
        <taxon>Polyporales</taxon>
        <taxon>Phaeolaceae</taxon>
        <taxon>Wolfiporia</taxon>
    </lineage>
</organism>
<dbReference type="AlphaFoldDB" id="A0A2H3JHD1"/>
<gene>
    <name evidence="1" type="ORF">WOLCODRAFT_109613</name>
</gene>
<sequence>MSTIDEITKPELVPLRWSNQRSQRSNAKPHEGEVIGGRCHVMERLYGLTDERGCMGSWSCGWCDELCIHEGS</sequence>
<evidence type="ECO:0000313" key="2">
    <source>
        <dbReference type="Proteomes" id="UP000218811"/>
    </source>
</evidence>
<dbReference type="EMBL" id="KB467909">
    <property type="protein sequence ID" value="PCH37128.1"/>
    <property type="molecule type" value="Genomic_DNA"/>
</dbReference>
<evidence type="ECO:0000313" key="1">
    <source>
        <dbReference type="EMBL" id="PCH37128.1"/>
    </source>
</evidence>
<keyword evidence="2" id="KW-1185">Reference proteome</keyword>
<protein>
    <submittedName>
        <fullName evidence="1">Uncharacterized protein</fullName>
    </submittedName>
</protein>
<accession>A0A2H3JHD1</accession>
<dbReference type="Proteomes" id="UP000218811">
    <property type="component" value="Unassembled WGS sequence"/>
</dbReference>
<name>A0A2H3JHD1_WOLCO</name>
<proteinExistence type="predicted"/>